<feature type="compositionally biased region" description="Gly residues" evidence="1">
    <location>
        <begin position="220"/>
        <end position="233"/>
    </location>
</feature>
<dbReference type="Proteomes" id="UP001054857">
    <property type="component" value="Unassembled WGS sequence"/>
</dbReference>
<name>A0AAD3DEL2_9CHLO</name>
<keyword evidence="3" id="KW-1185">Reference proteome</keyword>
<dbReference type="EMBL" id="BMAR01000001">
    <property type="protein sequence ID" value="GFR40360.1"/>
    <property type="molecule type" value="Genomic_DNA"/>
</dbReference>
<dbReference type="AlphaFoldDB" id="A0AAD3DEL2"/>
<sequence>MYGTPPGTSAPAVPSVDVLPYIAGALSAVASALPAQFGREALLPVIFNPHLLLTPLLSREAAPPRLAAVSLLHTLFQCPAAVAAVAVALGVQGYNHPLVRQISSNFVGDSGAGAFSGYRTMAAGAAAVARSGSGNYPNATATNALTAAGAHAEMMDHDHHHPHPHLSRPIVSNQGFVVPQQPSPPPPYDKTCLDSTAAINLMARLLEALELEEAEEAGSQGSGDGAIGGSSGGDGDGIEYGSGLWLSYSLPRRTLQLLAALLELGHEALLAALAGSHWL</sequence>
<evidence type="ECO:0000313" key="2">
    <source>
        <dbReference type="EMBL" id="GFR40360.1"/>
    </source>
</evidence>
<evidence type="ECO:0000256" key="1">
    <source>
        <dbReference type="SAM" id="MobiDB-lite"/>
    </source>
</evidence>
<gene>
    <name evidence="2" type="ORF">Agub_g905</name>
</gene>
<accession>A0AAD3DEL2</accession>
<organism evidence="2 3">
    <name type="scientific">Astrephomene gubernaculifera</name>
    <dbReference type="NCBI Taxonomy" id="47775"/>
    <lineage>
        <taxon>Eukaryota</taxon>
        <taxon>Viridiplantae</taxon>
        <taxon>Chlorophyta</taxon>
        <taxon>core chlorophytes</taxon>
        <taxon>Chlorophyceae</taxon>
        <taxon>CS clade</taxon>
        <taxon>Chlamydomonadales</taxon>
        <taxon>Astrephomenaceae</taxon>
        <taxon>Astrephomene</taxon>
    </lineage>
</organism>
<reference evidence="2 3" key="1">
    <citation type="journal article" date="2021" name="Sci. Rep.">
        <title>Genome sequencing of the multicellular alga Astrephomene provides insights into convergent evolution of germ-soma differentiation.</title>
        <authorList>
            <person name="Yamashita S."/>
            <person name="Yamamoto K."/>
            <person name="Matsuzaki R."/>
            <person name="Suzuki S."/>
            <person name="Yamaguchi H."/>
            <person name="Hirooka S."/>
            <person name="Minakuchi Y."/>
            <person name="Miyagishima S."/>
            <person name="Kawachi M."/>
            <person name="Toyoda A."/>
            <person name="Nozaki H."/>
        </authorList>
    </citation>
    <scope>NUCLEOTIDE SEQUENCE [LARGE SCALE GENOMIC DNA]</scope>
    <source>
        <strain evidence="2 3">NIES-4017</strain>
    </source>
</reference>
<comment type="caution">
    <text evidence="2">The sequence shown here is derived from an EMBL/GenBank/DDBJ whole genome shotgun (WGS) entry which is preliminary data.</text>
</comment>
<proteinExistence type="predicted"/>
<protein>
    <submittedName>
        <fullName evidence="2">Uncharacterized protein</fullName>
    </submittedName>
</protein>
<feature type="region of interest" description="Disordered" evidence="1">
    <location>
        <begin position="213"/>
        <end position="233"/>
    </location>
</feature>
<feature type="non-terminal residue" evidence="2">
    <location>
        <position position="279"/>
    </location>
</feature>
<evidence type="ECO:0000313" key="3">
    <source>
        <dbReference type="Proteomes" id="UP001054857"/>
    </source>
</evidence>